<dbReference type="InterPro" id="IPR036196">
    <property type="entry name" value="Ptyr_pPase_sf"/>
</dbReference>
<feature type="active site" evidence="5">
    <location>
        <position position="16"/>
    </location>
</feature>
<dbReference type="AlphaFoldDB" id="A0A7Z0I1N2"/>
<keyword evidence="8" id="KW-1185">Reference proteome</keyword>
<dbReference type="PANTHER" id="PTHR11717">
    <property type="entry name" value="LOW MOLECULAR WEIGHT PROTEIN TYROSINE PHOSPHATASE"/>
    <property type="match status" value="1"/>
</dbReference>
<dbReference type="PRINTS" id="PR00719">
    <property type="entry name" value="LMWPTPASE"/>
</dbReference>
<proteinExistence type="inferred from homology"/>
<evidence type="ECO:0000256" key="3">
    <source>
        <dbReference type="ARBA" id="ARBA00022801"/>
    </source>
</evidence>
<evidence type="ECO:0000256" key="1">
    <source>
        <dbReference type="ARBA" id="ARBA00011063"/>
    </source>
</evidence>
<gene>
    <name evidence="7" type="ORF">HUK65_12975</name>
</gene>
<dbReference type="InterPro" id="IPR023485">
    <property type="entry name" value="Ptyr_pPase"/>
</dbReference>
<evidence type="ECO:0000256" key="4">
    <source>
        <dbReference type="ARBA" id="ARBA00022912"/>
    </source>
</evidence>
<dbReference type="SMART" id="SM00226">
    <property type="entry name" value="LMWPc"/>
    <property type="match status" value="1"/>
</dbReference>
<dbReference type="SUPFAM" id="SSF52788">
    <property type="entry name" value="Phosphotyrosine protein phosphatases I"/>
    <property type="match status" value="1"/>
</dbReference>
<dbReference type="Gene3D" id="3.40.50.2300">
    <property type="match status" value="1"/>
</dbReference>
<dbReference type="CDD" id="cd16343">
    <property type="entry name" value="LMWPTP"/>
    <property type="match status" value="1"/>
</dbReference>
<evidence type="ECO:0000313" key="7">
    <source>
        <dbReference type="EMBL" id="NYS25904.1"/>
    </source>
</evidence>
<accession>A0A7Z0I1N2</accession>
<comment type="caution">
    <text evidence="7">The sequence shown here is derived from an EMBL/GenBank/DDBJ whole genome shotgun (WGS) entry which is preliminary data.</text>
</comment>
<dbReference type="Pfam" id="PF01451">
    <property type="entry name" value="LMWPc"/>
    <property type="match status" value="1"/>
</dbReference>
<feature type="domain" description="Phosphotyrosine protein phosphatase I" evidence="6">
    <location>
        <begin position="4"/>
        <end position="148"/>
    </location>
</feature>
<dbReference type="Proteomes" id="UP000529417">
    <property type="component" value="Unassembled WGS sequence"/>
</dbReference>
<sequence length="152" mass="16682">MNTHSILFVCLGNICRSPTAEGVFRDMAAAQGLTVTTDSAGTGDWHIGTPPDRRATAEAARRGHDISDLRARQITPADFDRFDLILAMDRSNQRDIETLRPRGNTVPVRLFLHYAATPVTDVPDPYVVGGFDRTFDLIEAASRALLASLRSE</sequence>
<protein>
    <recommendedName>
        <fullName evidence="2">protein-tyrosine-phosphatase</fullName>
        <ecNumber evidence="2">3.1.3.48</ecNumber>
    </recommendedName>
</protein>
<evidence type="ECO:0000256" key="2">
    <source>
        <dbReference type="ARBA" id="ARBA00013064"/>
    </source>
</evidence>
<dbReference type="RefSeq" id="WP_179906703.1">
    <property type="nucleotide sequence ID" value="NZ_JACBXS010000027.1"/>
</dbReference>
<evidence type="ECO:0000256" key="5">
    <source>
        <dbReference type="PIRSR" id="PIRSR617867-1"/>
    </source>
</evidence>
<dbReference type="GO" id="GO:0004725">
    <property type="term" value="F:protein tyrosine phosphatase activity"/>
    <property type="evidence" value="ECO:0007669"/>
    <property type="project" value="UniProtKB-EC"/>
</dbReference>
<organism evidence="7 8">
    <name type="scientific">Rhabdonatronobacter sediminivivens</name>
    <dbReference type="NCBI Taxonomy" id="2743469"/>
    <lineage>
        <taxon>Bacteria</taxon>
        <taxon>Pseudomonadati</taxon>
        <taxon>Pseudomonadota</taxon>
        <taxon>Alphaproteobacteria</taxon>
        <taxon>Rhodobacterales</taxon>
        <taxon>Paracoccaceae</taxon>
        <taxon>Rhabdonatronobacter</taxon>
    </lineage>
</organism>
<evidence type="ECO:0000259" key="6">
    <source>
        <dbReference type="SMART" id="SM00226"/>
    </source>
</evidence>
<dbReference type="PANTHER" id="PTHR11717:SF7">
    <property type="entry name" value="LOW MOLECULAR WEIGHT PHOSPHOTYROSINE PROTEIN PHOSPHATASE"/>
    <property type="match status" value="1"/>
</dbReference>
<comment type="similarity">
    <text evidence="1">Belongs to the low molecular weight phosphotyrosine protein phosphatase family.</text>
</comment>
<feature type="active site" description="Nucleophile" evidence="5">
    <location>
        <position position="10"/>
    </location>
</feature>
<feature type="active site" description="Proton donor" evidence="5">
    <location>
        <position position="124"/>
    </location>
</feature>
<dbReference type="EC" id="3.1.3.48" evidence="2"/>
<keyword evidence="3" id="KW-0378">Hydrolase</keyword>
<name>A0A7Z0I1N2_9RHOB</name>
<keyword evidence="4" id="KW-0904">Protein phosphatase</keyword>
<evidence type="ECO:0000313" key="8">
    <source>
        <dbReference type="Proteomes" id="UP000529417"/>
    </source>
</evidence>
<dbReference type="InterPro" id="IPR017867">
    <property type="entry name" value="Tyr_phospatase_low_mol_wt"/>
</dbReference>
<dbReference type="EMBL" id="JACBXS010000027">
    <property type="protein sequence ID" value="NYS25904.1"/>
    <property type="molecule type" value="Genomic_DNA"/>
</dbReference>
<reference evidence="7 8" key="1">
    <citation type="journal article" date="2000" name="Arch. Microbiol.">
        <title>Rhodobaca bogoriensis gen. nov. and sp. nov., an alkaliphilic purple nonsulfur bacterium from African Rift Valley soda lakes.</title>
        <authorList>
            <person name="Milford A.D."/>
            <person name="Achenbach L.A."/>
            <person name="Jung D.O."/>
            <person name="Madigan M.T."/>
        </authorList>
    </citation>
    <scope>NUCLEOTIDE SEQUENCE [LARGE SCALE GENOMIC DNA]</scope>
    <source>
        <strain evidence="7 8">2376</strain>
    </source>
</reference>
<dbReference type="InterPro" id="IPR050438">
    <property type="entry name" value="LMW_PTPase"/>
</dbReference>